<evidence type="ECO:0000313" key="2">
    <source>
        <dbReference type="EMBL" id="KAH3833186.1"/>
    </source>
</evidence>
<reference evidence="2" key="2">
    <citation type="submission" date="2020-11" db="EMBL/GenBank/DDBJ databases">
        <authorList>
            <person name="McCartney M.A."/>
            <person name="Auch B."/>
            <person name="Kono T."/>
            <person name="Mallez S."/>
            <person name="Becker A."/>
            <person name="Gohl D.M."/>
            <person name="Silverstein K.A.T."/>
            <person name="Koren S."/>
            <person name="Bechman K.B."/>
            <person name="Herman A."/>
            <person name="Abrahante J.E."/>
            <person name="Garbe J."/>
        </authorList>
    </citation>
    <scope>NUCLEOTIDE SEQUENCE</scope>
    <source>
        <strain evidence="2">Duluth1</strain>
        <tissue evidence="2">Whole animal</tissue>
    </source>
</reference>
<dbReference type="Proteomes" id="UP000828390">
    <property type="component" value="Unassembled WGS sequence"/>
</dbReference>
<feature type="region of interest" description="Disordered" evidence="1">
    <location>
        <begin position="69"/>
        <end position="89"/>
    </location>
</feature>
<feature type="region of interest" description="Disordered" evidence="1">
    <location>
        <begin position="1"/>
        <end position="26"/>
    </location>
</feature>
<protein>
    <submittedName>
        <fullName evidence="2">Uncharacterized protein</fullName>
    </submittedName>
</protein>
<reference evidence="2" key="1">
    <citation type="journal article" date="2019" name="bioRxiv">
        <title>The Genome of the Zebra Mussel, Dreissena polymorpha: A Resource for Invasive Species Research.</title>
        <authorList>
            <person name="McCartney M.A."/>
            <person name="Auch B."/>
            <person name="Kono T."/>
            <person name="Mallez S."/>
            <person name="Zhang Y."/>
            <person name="Obille A."/>
            <person name="Becker A."/>
            <person name="Abrahante J.E."/>
            <person name="Garbe J."/>
            <person name="Badalamenti J.P."/>
            <person name="Herman A."/>
            <person name="Mangelson H."/>
            <person name="Liachko I."/>
            <person name="Sullivan S."/>
            <person name="Sone E.D."/>
            <person name="Koren S."/>
            <person name="Silverstein K.A.T."/>
            <person name="Beckman K.B."/>
            <person name="Gohl D.M."/>
        </authorList>
    </citation>
    <scope>NUCLEOTIDE SEQUENCE</scope>
    <source>
        <strain evidence="2">Duluth1</strain>
        <tissue evidence="2">Whole animal</tissue>
    </source>
</reference>
<evidence type="ECO:0000256" key="1">
    <source>
        <dbReference type="SAM" id="MobiDB-lite"/>
    </source>
</evidence>
<organism evidence="2 3">
    <name type="scientific">Dreissena polymorpha</name>
    <name type="common">Zebra mussel</name>
    <name type="synonym">Mytilus polymorpha</name>
    <dbReference type="NCBI Taxonomy" id="45954"/>
    <lineage>
        <taxon>Eukaryota</taxon>
        <taxon>Metazoa</taxon>
        <taxon>Spiralia</taxon>
        <taxon>Lophotrochozoa</taxon>
        <taxon>Mollusca</taxon>
        <taxon>Bivalvia</taxon>
        <taxon>Autobranchia</taxon>
        <taxon>Heteroconchia</taxon>
        <taxon>Euheterodonta</taxon>
        <taxon>Imparidentia</taxon>
        <taxon>Neoheterodontei</taxon>
        <taxon>Myida</taxon>
        <taxon>Dreissenoidea</taxon>
        <taxon>Dreissenidae</taxon>
        <taxon>Dreissena</taxon>
    </lineage>
</organism>
<dbReference type="AlphaFoldDB" id="A0A9D4K588"/>
<keyword evidence="3" id="KW-1185">Reference proteome</keyword>
<proteinExistence type="predicted"/>
<comment type="caution">
    <text evidence="2">The sequence shown here is derived from an EMBL/GenBank/DDBJ whole genome shotgun (WGS) entry which is preliminary data.</text>
</comment>
<gene>
    <name evidence="2" type="ORF">DPMN_106489</name>
</gene>
<dbReference type="EMBL" id="JAIWYP010000004">
    <property type="protein sequence ID" value="KAH3833186.1"/>
    <property type="molecule type" value="Genomic_DNA"/>
</dbReference>
<name>A0A9D4K588_DREPO</name>
<accession>A0A9D4K588</accession>
<sequence>MSSFKRLSAVRYTSPSQESTESSTGYSNGLEQFSLAWNRISATSGLLIKPSADGTFRVETHAPSIYTNESDSRINVTSPKSMTSSNRNRSVSSGLFRFQFTVNDPTNLNQHRGTESHAKWAPPCVFGLPTKRDAGTQIFASNSSQNPDINDTTYITRNTMSFRSVTASLPQESQVSNVNTYRKGTACSGFGTFVRGQSTSGSGYWTTLARIKCEQSPHNSFDGTCSGSSESTAGFANAFLVRTSSANKSKGFSNPVLQARDLVFRLFSNGFE</sequence>
<evidence type="ECO:0000313" key="3">
    <source>
        <dbReference type="Proteomes" id="UP000828390"/>
    </source>
</evidence>
<feature type="compositionally biased region" description="Low complexity" evidence="1">
    <location>
        <begin position="13"/>
        <end position="24"/>
    </location>
</feature>